<dbReference type="GO" id="GO:0006325">
    <property type="term" value="P:chromatin organization"/>
    <property type="evidence" value="ECO:0007669"/>
    <property type="project" value="TreeGrafter"/>
</dbReference>
<evidence type="ECO:0000256" key="1">
    <source>
        <dbReference type="SAM" id="MobiDB-lite"/>
    </source>
</evidence>
<evidence type="ECO:0000313" key="4">
    <source>
        <dbReference type="Proteomes" id="UP000309340"/>
    </source>
</evidence>
<feature type="compositionally biased region" description="Polar residues" evidence="1">
    <location>
        <begin position="278"/>
        <end position="291"/>
    </location>
</feature>
<feature type="region of interest" description="Disordered" evidence="1">
    <location>
        <begin position="1"/>
        <end position="30"/>
    </location>
</feature>
<dbReference type="EMBL" id="NAJQ01000005">
    <property type="protein sequence ID" value="TKA83628.1"/>
    <property type="molecule type" value="Genomic_DNA"/>
</dbReference>
<feature type="region of interest" description="Disordered" evidence="1">
    <location>
        <begin position="273"/>
        <end position="295"/>
    </location>
</feature>
<feature type="compositionally biased region" description="Low complexity" evidence="1">
    <location>
        <begin position="1"/>
        <end position="13"/>
    </location>
</feature>
<dbReference type="InterPro" id="IPR048337">
    <property type="entry name" value="FAM50A/XAP5_C"/>
</dbReference>
<dbReference type="Pfam" id="PF04921">
    <property type="entry name" value="XAP5"/>
    <property type="match status" value="1"/>
</dbReference>
<keyword evidence="4" id="KW-1185">Reference proteome</keyword>
<sequence length="379" mass="41469">MADPSSGSPSGSSTPNPRFTSQAHTAEDLLKEQTYGLVHLSDFRKRRAEAQELSERTGQDGTPIASGAATPDGREPATKPAFKKRKKVVKKGGLSFGGDDYEEHDGISATATPAAASRSETPAQDGSVPPTDSEEATDGAMVTKAALIRENQLKDQLRKEYTHLQEAVKQTDFMLPFTFFDGKGSPGGSCRMKKGDPIWMFLERARKVGADMAGRGDRTKKDWARIGVDDLMLVRGDLVVPHHYDFHYFLVNGAVGYNQKPIFPFSAEPTAATPTHLLPSTDSSKAATPQPETEEASALLSTASTRKQVAAALPAALPDTSLEGYRDDASLTKVVDRRWYERNKHIYPASLWEDFDPARDYSKVVRKDGEGNALFYSRR</sequence>
<dbReference type="PANTHER" id="PTHR12722:SF0">
    <property type="entry name" value="PROTEIN FAM50A"/>
    <property type="match status" value="1"/>
</dbReference>
<organism evidence="3 4">
    <name type="scientific">Friedmanniomyces simplex</name>
    <dbReference type="NCBI Taxonomy" id="329884"/>
    <lineage>
        <taxon>Eukaryota</taxon>
        <taxon>Fungi</taxon>
        <taxon>Dikarya</taxon>
        <taxon>Ascomycota</taxon>
        <taxon>Pezizomycotina</taxon>
        <taxon>Dothideomycetes</taxon>
        <taxon>Dothideomycetidae</taxon>
        <taxon>Mycosphaerellales</taxon>
        <taxon>Teratosphaeriaceae</taxon>
        <taxon>Friedmanniomyces</taxon>
    </lineage>
</organism>
<feature type="domain" description="FAM50A/XAP5 C-terminal" evidence="2">
    <location>
        <begin position="172"/>
        <end position="365"/>
    </location>
</feature>
<dbReference type="STRING" id="329884.A0A4U0Y507"/>
<dbReference type="OrthoDB" id="1562195at2759"/>
<dbReference type="PANTHER" id="PTHR12722">
    <property type="entry name" value="XAP-5 PROTEIN-RELATED"/>
    <property type="match status" value="1"/>
</dbReference>
<feature type="compositionally biased region" description="Basic residues" evidence="1">
    <location>
        <begin position="81"/>
        <end position="90"/>
    </location>
</feature>
<dbReference type="GO" id="GO:0005634">
    <property type="term" value="C:nucleus"/>
    <property type="evidence" value="ECO:0007669"/>
    <property type="project" value="InterPro"/>
</dbReference>
<name>A0A4U0Y507_9PEZI</name>
<dbReference type="InterPro" id="IPR007005">
    <property type="entry name" value="XAP5"/>
</dbReference>
<gene>
    <name evidence="3" type="ORF">B0A55_00451</name>
</gene>
<evidence type="ECO:0000313" key="3">
    <source>
        <dbReference type="EMBL" id="TKA83628.1"/>
    </source>
</evidence>
<protein>
    <recommendedName>
        <fullName evidence="2">FAM50A/XAP5 C-terminal domain-containing protein</fullName>
    </recommendedName>
</protein>
<feature type="compositionally biased region" description="Low complexity" evidence="1">
    <location>
        <begin position="108"/>
        <end position="123"/>
    </location>
</feature>
<comment type="caution">
    <text evidence="3">The sequence shown here is derived from an EMBL/GenBank/DDBJ whole genome shotgun (WGS) entry which is preliminary data.</text>
</comment>
<dbReference type="Proteomes" id="UP000309340">
    <property type="component" value="Unassembled WGS sequence"/>
</dbReference>
<dbReference type="AlphaFoldDB" id="A0A4U0Y507"/>
<feature type="compositionally biased region" description="Basic and acidic residues" evidence="1">
    <location>
        <begin position="48"/>
        <end position="58"/>
    </location>
</feature>
<proteinExistence type="predicted"/>
<accession>A0A4U0Y507</accession>
<evidence type="ECO:0000259" key="2">
    <source>
        <dbReference type="Pfam" id="PF04921"/>
    </source>
</evidence>
<feature type="region of interest" description="Disordered" evidence="1">
    <location>
        <begin position="47"/>
        <end position="138"/>
    </location>
</feature>
<reference evidence="3 4" key="1">
    <citation type="submission" date="2017-03" db="EMBL/GenBank/DDBJ databases">
        <title>Genomes of endolithic fungi from Antarctica.</title>
        <authorList>
            <person name="Coleine C."/>
            <person name="Masonjones S."/>
            <person name="Stajich J.E."/>
        </authorList>
    </citation>
    <scope>NUCLEOTIDE SEQUENCE [LARGE SCALE GENOMIC DNA]</scope>
    <source>
        <strain evidence="3 4">CCFEE 5184</strain>
    </source>
</reference>
<feature type="compositionally biased region" description="Polar residues" evidence="1">
    <location>
        <begin position="14"/>
        <end position="24"/>
    </location>
</feature>